<protein>
    <recommendedName>
        <fullName evidence="3">Inhibitor of sigma-G Gin</fullName>
    </recommendedName>
</protein>
<reference evidence="1 2" key="1">
    <citation type="submission" date="2015-12" db="EMBL/GenBank/DDBJ databases">
        <title>Draft genome sequence of Acidibacillus ferrooxidans ITV001, isolated from a chalcopyrite acid mine drainage site in Brazil.</title>
        <authorList>
            <person name="Dall'Agnol H."/>
            <person name="Nancucheo I."/>
            <person name="Johnson B."/>
            <person name="Oliveira R."/>
            <person name="Leite L."/>
            <person name="Pylro V."/>
            <person name="Nunes G.L."/>
            <person name="Tzotzos G."/>
            <person name="Fernandes G.R."/>
            <person name="Dutra J."/>
            <person name="Orellana S.C."/>
            <person name="Oliveira G."/>
        </authorList>
    </citation>
    <scope>NUCLEOTIDE SEQUENCE [LARGE SCALE GENOMIC DNA]</scope>
    <source>
        <strain evidence="2">ITV01</strain>
    </source>
</reference>
<organism evidence="1 2">
    <name type="scientific">Ferroacidibacillus organovorans</name>
    <dbReference type="NCBI Taxonomy" id="1765683"/>
    <lineage>
        <taxon>Bacteria</taxon>
        <taxon>Bacillati</taxon>
        <taxon>Bacillota</taxon>
        <taxon>Bacilli</taxon>
        <taxon>Bacillales</taxon>
        <taxon>Alicyclobacillaceae</taxon>
        <taxon>Ferroacidibacillus</taxon>
    </lineage>
</organism>
<dbReference type="EMBL" id="LPVJ01000011">
    <property type="protein sequence ID" value="KUO96577.1"/>
    <property type="molecule type" value="Genomic_DNA"/>
</dbReference>
<dbReference type="Pfam" id="PF10764">
    <property type="entry name" value="Gin"/>
    <property type="match status" value="1"/>
</dbReference>
<evidence type="ECO:0008006" key="3">
    <source>
        <dbReference type="Google" id="ProtNLM"/>
    </source>
</evidence>
<evidence type="ECO:0000313" key="1">
    <source>
        <dbReference type="EMBL" id="KUO96577.1"/>
    </source>
</evidence>
<gene>
    <name evidence="1" type="ORF">ATW55_00390</name>
</gene>
<name>A0A101XS74_9BACL</name>
<sequence>MMEEEQRCLICEARVREGIVLLGHTICADCEQEMIHTEVDDELYAYFVERLRTLWFELTLRTETGTP</sequence>
<dbReference type="Proteomes" id="UP000053557">
    <property type="component" value="Unassembled WGS sequence"/>
</dbReference>
<accession>A0A101XS74</accession>
<dbReference type="InterPro" id="IPR019700">
    <property type="entry name" value="Sigma-G_inhibitor_Gin"/>
</dbReference>
<comment type="caution">
    <text evidence="1">The sequence shown here is derived from an EMBL/GenBank/DDBJ whole genome shotgun (WGS) entry which is preliminary data.</text>
</comment>
<proteinExistence type="predicted"/>
<evidence type="ECO:0000313" key="2">
    <source>
        <dbReference type="Proteomes" id="UP000053557"/>
    </source>
</evidence>
<dbReference type="AlphaFoldDB" id="A0A101XS74"/>
<keyword evidence="2" id="KW-1185">Reference proteome</keyword>